<dbReference type="SUPFAM" id="SSF55785">
    <property type="entry name" value="PYP-like sensor domain (PAS domain)"/>
    <property type="match status" value="1"/>
</dbReference>
<dbReference type="RefSeq" id="WP_129222007.1">
    <property type="nucleotide sequence ID" value="NZ_QYBC01000033.1"/>
</dbReference>
<name>A0A4Q2R4Z9_9HYPH</name>
<reference evidence="1 2" key="2">
    <citation type="submission" date="2019-02" db="EMBL/GenBank/DDBJ databases">
        <title>'Lichenibacterium ramalinii' gen. nov. sp. nov., 'Lichenibacterium minor' gen. nov. sp. nov.</title>
        <authorList>
            <person name="Pankratov T."/>
        </authorList>
    </citation>
    <scope>NUCLEOTIDE SEQUENCE [LARGE SCALE GENOMIC DNA]</scope>
    <source>
        <strain evidence="1 2">RmlP001</strain>
    </source>
</reference>
<comment type="caution">
    <text evidence="1">The sequence shown here is derived from an EMBL/GenBank/DDBJ whole genome shotgun (WGS) entry which is preliminary data.</text>
</comment>
<gene>
    <name evidence="1" type="ORF">D3272_25220</name>
</gene>
<organism evidence="1 2">
    <name type="scientific">Lichenibacterium ramalinae</name>
    <dbReference type="NCBI Taxonomy" id="2316527"/>
    <lineage>
        <taxon>Bacteria</taxon>
        <taxon>Pseudomonadati</taxon>
        <taxon>Pseudomonadota</taxon>
        <taxon>Alphaproteobacteria</taxon>
        <taxon>Hyphomicrobiales</taxon>
        <taxon>Lichenihabitantaceae</taxon>
        <taxon>Lichenibacterium</taxon>
    </lineage>
</organism>
<keyword evidence="2" id="KW-1185">Reference proteome</keyword>
<dbReference type="InterPro" id="IPR035965">
    <property type="entry name" value="PAS-like_dom_sf"/>
</dbReference>
<sequence length="208" mass="23079">MDVRHGELETGARLLEALEGVGVLGEWSFDYATGMFRSSAAVSRAFDIAPDDGLHGLPVEVYERAIHPADVSWLRATRAAAPGWSGLRVTEIRVTDGAGRLRWIMVRGRFVLGDRGRPILGYGIMLDVTDYNDSGERPFVTPAAPFVDPLFVLLEALSIAYRASRQVAQAAIERGCRDLLFRTAELLGRARDRTLDEDTPARRRKRLN</sequence>
<dbReference type="Proteomes" id="UP000289411">
    <property type="component" value="Unassembled WGS sequence"/>
</dbReference>
<dbReference type="AlphaFoldDB" id="A0A4Q2R4Z9"/>
<evidence type="ECO:0000313" key="1">
    <source>
        <dbReference type="EMBL" id="RYB01626.1"/>
    </source>
</evidence>
<evidence type="ECO:0008006" key="3">
    <source>
        <dbReference type="Google" id="ProtNLM"/>
    </source>
</evidence>
<proteinExistence type="predicted"/>
<dbReference type="EMBL" id="QYBC01000033">
    <property type="protein sequence ID" value="RYB01626.1"/>
    <property type="molecule type" value="Genomic_DNA"/>
</dbReference>
<dbReference type="Gene3D" id="3.30.450.20">
    <property type="entry name" value="PAS domain"/>
    <property type="match status" value="1"/>
</dbReference>
<reference evidence="1 2" key="1">
    <citation type="submission" date="2018-09" db="EMBL/GenBank/DDBJ databases">
        <authorList>
            <person name="Grouzdev D.S."/>
            <person name="Krutkina M.S."/>
        </authorList>
    </citation>
    <scope>NUCLEOTIDE SEQUENCE [LARGE SCALE GENOMIC DNA]</scope>
    <source>
        <strain evidence="1 2">RmlP001</strain>
    </source>
</reference>
<protein>
    <recommendedName>
        <fullName evidence="3">PAS domain-containing protein</fullName>
    </recommendedName>
</protein>
<evidence type="ECO:0000313" key="2">
    <source>
        <dbReference type="Proteomes" id="UP000289411"/>
    </source>
</evidence>
<dbReference type="OrthoDB" id="8003951at2"/>
<accession>A0A4Q2R4Z9</accession>